<dbReference type="AlphaFoldDB" id="A0A0S2FI85"/>
<dbReference type="NCBIfam" id="TIGR00566">
    <property type="entry name" value="trpG_papA"/>
    <property type="match status" value="1"/>
</dbReference>
<evidence type="ECO:0000313" key="9">
    <source>
        <dbReference type="EMBL" id="ALN83223.1"/>
    </source>
</evidence>
<dbReference type="PROSITE" id="PS51273">
    <property type="entry name" value="GATASE_TYPE_1"/>
    <property type="match status" value="1"/>
</dbReference>
<evidence type="ECO:0000259" key="6">
    <source>
        <dbReference type="Pfam" id="PF00117"/>
    </source>
</evidence>
<feature type="region of interest" description="Disordered" evidence="5">
    <location>
        <begin position="198"/>
        <end position="238"/>
    </location>
</feature>
<dbReference type="PANTHER" id="PTHR11236">
    <property type="entry name" value="AMINOBENZOATE/ANTHRANILATE SYNTHASE"/>
    <property type="match status" value="1"/>
</dbReference>
<dbReference type="eggNOG" id="COG0147">
    <property type="taxonomic scope" value="Bacteria"/>
</dbReference>
<feature type="domain" description="Glutamine amidotransferase" evidence="6">
    <location>
        <begin position="4"/>
        <end position="187"/>
    </location>
</feature>
<sequence length="729" mass="79663">MRCLLIDNYDSFTWNLADQIGRAFGEAPIVVRNDEDDWDGLCARHRFDCVVISPGPGSVTREADVHVSREAIAHSGLPLLGVCLGFQGIAHAHGGRIVHAPVPFHGRASAVHHDGSDLFAGVPTPFEAIRYHSLIVASPLPPDLVATAHADPGLIMALRHRRLPQWGVQFHPESILTEHGIDLIANFRDLAHRHQRRPFVSLAMPSPGPLPAESRRAESKQAESRQAESRQAESSDIGPARSLRVIARPLQGVGDPEAVFSALFAGRANAFWLDSQVAPDDSAGCSFMGAVDDADLLAYRIDEDDAALSRGQGLLADIERELEEAVIEDGIAEDGKRLPFDFRGGFVGFLGYEMKALFDGDRGEGHPTPDALWMRVRRFLAFDHATARAWALALAFEDETAAAEAWIDSVAAAAAQARGDDAPVASQGLQGLEVDMDLGRDDYLAAIGECQRAIVDGETYQVCLTNHFRFRAELDPYALYRQMRRGNAAPFGAFLRGRGIAVLSTSPERFLRVDRSGRVQTKPIKGTARRSGDPQLDARYARELAESVKDGAENLMIVDLMRNDLNRVSVAGTVEVPELRVVESYRTVHQLVSTVESQLRPDCSLIDLVRATFPGGSISGAPKKRTMEIIDRLERSPRGVYCGSIGYLGYNRAADLNIGIRTLSYDGETVAFGAGGAITYLSDPEAEFQEVLLKAEAVLRPVWRFLGDGSDGFAYELEADRLRLRVAKD</sequence>
<dbReference type="InterPro" id="IPR005802">
    <property type="entry name" value="ADC_synth_comp_1"/>
</dbReference>
<keyword evidence="3 9" id="KW-0808">Transferase</keyword>
<dbReference type="RefSeq" id="WP_057919756.1">
    <property type="nucleotide sequence ID" value="NZ_CP011129.1"/>
</dbReference>
<feature type="compositionally biased region" description="Basic and acidic residues" evidence="5">
    <location>
        <begin position="213"/>
        <end position="233"/>
    </location>
</feature>
<evidence type="ECO:0000256" key="5">
    <source>
        <dbReference type="SAM" id="MobiDB-lite"/>
    </source>
</evidence>
<evidence type="ECO:0000256" key="2">
    <source>
        <dbReference type="ARBA" id="ARBA00013139"/>
    </source>
</evidence>
<dbReference type="InterPro" id="IPR017926">
    <property type="entry name" value="GATASE"/>
</dbReference>
<dbReference type="InterPro" id="IPR005801">
    <property type="entry name" value="ADC_synthase"/>
</dbReference>
<keyword evidence="9" id="KW-0032">Aminotransferase</keyword>
<feature type="domain" description="Chorismate-utilising enzyme C-terminal" evidence="7">
    <location>
        <begin position="440"/>
        <end position="694"/>
    </location>
</feature>
<comment type="similarity">
    <text evidence="1">In the C-terminal section; belongs to the anthranilate synthase component I family.</text>
</comment>
<dbReference type="GO" id="GO:0008153">
    <property type="term" value="P:4-aminobenzoate biosynthetic process"/>
    <property type="evidence" value="ECO:0007669"/>
    <property type="project" value="TreeGrafter"/>
</dbReference>
<protein>
    <recommendedName>
        <fullName evidence="2">aminodeoxychorismate synthase</fullName>
        <ecNumber evidence="2">2.6.1.85</ecNumber>
    </recommendedName>
</protein>
<dbReference type="InterPro" id="IPR006805">
    <property type="entry name" value="Anth_synth_I_N"/>
</dbReference>
<proteinExistence type="inferred from homology"/>
<evidence type="ECO:0000313" key="10">
    <source>
        <dbReference type="Proteomes" id="UP000060787"/>
    </source>
</evidence>
<dbReference type="InterPro" id="IPR015890">
    <property type="entry name" value="Chorismate_C"/>
</dbReference>
<dbReference type="Pfam" id="PF00117">
    <property type="entry name" value="GATase"/>
    <property type="match status" value="1"/>
</dbReference>
<dbReference type="SUPFAM" id="SSF56322">
    <property type="entry name" value="ADC synthase"/>
    <property type="match status" value="1"/>
</dbReference>
<dbReference type="Gene3D" id="3.40.50.880">
    <property type="match status" value="1"/>
</dbReference>
<feature type="domain" description="Anthranilate synthase component I N-terminal" evidence="8">
    <location>
        <begin position="255"/>
        <end position="388"/>
    </location>
</feature>
<evidence type="ECO:0000259" key="8">
    <source>
        <dbReference type="Pfam" id="PF04715"/>
    </source>
</evidence>
<accession>A0A0S2FI85</accession>
<dbReference type="GO" id="GO:0005737">
    <property type="term" value="C:cytoplasm"/>
    <property type="evidence" value="ECO:0007669"/>
    <property type="project" value="TreeGrafter"/>
</dbReference>
<dbReference type="SUPFAM" id="SSF52317">
    <property type="entry name" value="Class I glutamine amidotransferase-like"/>
    <property type="match status" value="1"/>
</dbReference>
<dbReference type="Proteomes" id="UP000060787">
    <property type="component" value="Chromosome"/>
</dbReference>
<dbReference type="GO" id="GO:0046820">
    <property type="term" value="F:4-amino-4-deoxychorismate synthase activity"/>
    <property type="evidence" value="ECO:0007669"/>
    <property type="project" value="UniProtKB-EC"/>
</dbReference>
<name>A0A0S2FI85_LYSAN</name>
<dbReference type="GO" id="GO:0009396">
    <property type="term" value="P:folic acid-containing compound biosynthetic process"/>
    <property type="evidence" value="ECO:0007669"/>
    <property type="project" value="InterPro"/>
</dbReference>
<dbReference type="STRING" id="84531.LA76x_5121"/>
<dbReference type="CDD" id="cd01743">
    <property type="entry name" value="GATase1_Anthranilate_Synthase"/>
    <property type="match status" value="1"/>
</dbReference>
<dbReference type="EC" id="2.6.1.85" evidence="2"/>
<dbReference type="Gene3D" id="3.60.120.10">
    <property type="entry name" value="Anthranilate synthase"/>
    <property type="match status" value="1"/>
</dbReference>
<dbReference type="KEGG" id="lab:LA76x_5121"/>
<dbReference type="NCBIfam" id="TIGR00553">
    <property type="entry name" value="pabB"/>
    <property type="match status" value="1"/>
</dbReference>
<dbReference type="InterPro" id="IPR019999">
    <property type="entry name" value="Anth_synth_I-like"/>
</dbReference>
<evidence type="ECO:0000259" key="7">
    <source>
        <dbReference type="Pfam" id="PF00425"/>
    </source>
</evidence>
<reference evidence="9 10" key="1">
    <citation type="journal article" date="2015" name="BMC Genomics">
        <title>Comparative genomics and metabolic profiling of the genus Lysobacter.</title>
        <authorList>
            <person name="de Bruijn I."/>
            <person name="Cheng X."/>
            <person name="de Jager V."/>
            <person name="Exposito R.G."/>
            <person name="Watrous J."/>
            <person name="Patel N."/>
            <person name="Postma J."/>
            <person name="Dorrestein P.C."/>
            <person name="Kobayashi D."/>
            <person name="Raaijmakers J.M."/>
        </authorList>
    </citation>
    <scope>NUCLEOTIDE SEQUENCE [LARGE SCALE GENOMIC DNA]</scope>
    <source>
        <strain evidence="9 10">76</strain>
    </source>
</reference>
<evidence type="ECO:0000256" key="1">
    <source>
        <dbReference type="ARBA" id="ARBA00005970"/>
    </source>
</evidence>
<dbReference type="Pfam" id="PF04715">
    <property type="entry name" value="Anth_synt_I_N"/>
    <property type="match status" value="1"/>
</dbReference>
<gene>
    <name evidence="9" type="primary">pabB</name>
    <name evidence="9" type="ORF">LA76x_5121</name>
</gene>
<dbReference type="Pfam" id="PF00425">
    <property type="entry name" value="Chorismate_bind"/>
    <property type="match status" value="1"/>
</dbReference>
<dbReference type="PANTHER" id="PTHR11236:SF18">
    <property type="entry name" value="AMINODEOXYCHORISMATE SYNTHASE"/>
    <property type="match status" value="1"/>
</dbReference>
<keyword evidence="10" id="KW-1185">Reference proteome</keyword>
<dbReference type="InterPro" id="IPR006221">
    <property type="entry name" value="TrpG/PapA_dom"/>
</dbReference>
<dbReference type="PATRIC" id="fig|84531.8.peg.5130"/>
<dbReference type="PRINTS" id="PR00096">
    <property type="entry name" value="GATASE"/>
</dbReference>
<dbReference type="PRINTS" id="PR00097">
    <property type="entry name" value="ANTSNTHASEII"/>
</dbReference>
<dbReference type="eggNOG" id="COG0512">
    <property type="taxonomic scope" value="Bacteria"/>
</dbReference>
<organism evidence="9 10">
    <name type="scientific">Lysobacter antibioticus</name>
    <dbReference type="NCBI Taxonomy" id="84531"/>
    <lineage>
        <taxon>Bacteria</taxon>
        <taxon>Pseudomonadati</taxon>
        <taxon>Pseudomonadota</taxon>
        <taxon>Gammaproteobacteria</taxon>
        <taxon>Lysobacterales</taxon>
        <taxon>Lysobacteraceae</taxon>
        <taxon>Lysobacter</taxon>
    </lineage>
</organism>
<evidence type="ECO:0000256" key="4">
    <source>
        <dbReference type="ARBA" id="ARBA00022962"/>
    </source>
</evidence>
<keyword evidence="4" id="KW-0315">Glutamine amidotransferase</keyword>
<dbReference type="GO" id="GO:0000162">
    <property type="term" value="P:L-tryptophan biosynthetic process"/>
    <property type="evidence" value="ECO:0007669"/>
    <property type="project" value="TreeGrafter"/>
</dbReference>
<dbReference type="EMBL" id="CP011129">
    <property type="protein sequence ID" value="ALN83223.1"/>
    <property type="molecule type" value="Genomic_DNA"/>
</dbReference>
<evidence type="ECO:0000256" key="3">
    <source>
        <dbReference type="ARBA" id="ARBA00022679"/>
    </source>
</evidence>
<dbReference type="InterPro" id="IPR029062">
    <property type="entry name" value="Class_I_gatase-like"/>
</dbReference>